<proteinExistence type="predicted"/>
<dbReference type="EMBL" id="JBHLXJ010000015">
    <property type="protein sequence ID" value="MFC0350932.1"/>
    <property type="molecule type" value="Genomic_DNA"/>
</dbReference>
<sequence>MQCHSFPEQFRACVIGACGAIGAAFVSALQHNPRCADVVALHRNSVPPIDLTDEVSIQSAAEQIKAQGPFHLIIHAAGILHQQEFMPEKKLADLNMAQMQATFMVNTFGPAIVLRHFSKLLDKQRGVFALLSAKVGSIEDNRLGGWYSYRASKAALNMMIKTAAIEIKRTQPNAIVFALHPGTVNSALSQPFRGAEIGRPAEQAAQEMLEVIDRLQADDHGSFLSYKGERLPW</sequence>
<dbReference type="PANTHER" id="PTHR43544">
    <property type="entry name" value="SHORT-CHAIN DEHYDROGENASE/REDUCTASE"/>
    <property type="match status" value="1"/>
</dbReference>
<dbReference type="PANTHER" id="PTHR43544:SF12">
    <property type="entry name" value="NAD(P)-BINDING ROSSMANN-FOLD SUPERFAMILY PROTEIN"/>
    <property type="match status" value="1"/>
</dbReference>
<accession>A0ABV6IGG8</accession>
<evidence type="ECO:0000313" key="1">
    <source>
        <dbReference type="EMBL" id="MFC0350932.1"/>
    </source>
</evidence>
<dbReference type="Proteomes" id="UP001589844">
    <property type="component" value="Unassembled WGS sequence"/>
</dbReference>
<organism evidence="1 2">
    <name type="scientific">Undibacterium danionis</name>
    <dbReference type="NCBI Taxonomy" id="1812100"/>
    <lineage>
        <taxon>Bacteria</taxon>
        <taxon>Pseudomonadati</taxon>
        <taxon>Pseudomonadota</taxon>
        <taxon>Betaproteobacteria</taxon>
        <taxon>Burkholderiales</taxon>
        <taxon>Oxalobacteraceae</taxon>
        <taxon>Undibacterium</taxon>
    </lineage>
</organism>
<name>A0ABV6IGG8_9BURK</name>
<dbReference type="SUPFAM" id="SSF51735">
    <property type="entry name" value="NAD(P)-binding Rossmann-fold domains"/>
    <property type="match status" value="1"/>
</dbReference>
<evidence type="ECO:0000313" key="2">
    <source>
        <dbReference type="Proteomes" id="UP001589844"/>
    </source>
</evidence>
<dbReference type="Gene3D" id="3.40.50.720">
    <property type="entry name" value="NAD(P)-binding Rossmann-like Domain"/>
    <property type="match status" value="1"/>
</dbReference>
<dbReference type="Pfam" id="PF00106">
    <property type="entry name" value="adh_short"/>
    <property type="match status" value="1"/>
</dbReference>
<dbReference type="InterPro" id="IPR051468">
    <property type="entry name" value="Fungal_SecMetab_SDRs"/>
</dbReference>
<gene>
    <name evidence="1" type="ORF">ACFFJH_14035</name>
</gene>
<dbReference type="PRINTS" id="PR00081">
    <property type="entry name" value="GDHRDH"/>
</dbReference>
<protein>
    <submittedName>
        <fullName evidence="1">SDR family NAD(P)-dependent oxidoreductase</fullName>
    </submittedName>
</protein>
<keyword evidence="2" id="KW-1185">Reference proteome</keyword>
<dbReference type="InterPro" id="IPR036291">
    <property type="entry name" value="NAD(P)-bd_dom_sf"/>
</dbReference>
<dbReference type="RefSeq" id="WP_390213480.1">
    <property type="nucleotide sequence ID" value="NZ_JBHLXJ010000015.1"/>
</dbReference>
<comment type="caution">
    <text evidence="1">The sequence shown here is derived from an EMBL/GenBank/DDBJ whole genome shotgun (WGS) entry which is preliminary data.</text>
</comment>
<reference evidence="1 2" key="1">
    <citation type="submission" date="2024-09" db="EMBL/GenBank/DDBJ databases">
        <authorList>
            <person name="Sun Q."/>
            <person name="Mori K."/>
        </authorList>
    </citation>
    <scope>NUCLEOTIDE SEQUENCE [LARGE SCALE GENOMIC DNA]</scope>
    <source>
        <strain evidence="1 2">CCM 8677</strain>
    </source>
</reference>
<dbReference type="InterPro" id="IPR002347">
    <property type="entry name" value="SDR_fam"/>
</dbReference>